<dbReference type="EMBL" id="QJJU01000004">
    <property type="protein sequence ID" value="PXX10249.1"/>
    <property type="molecule type" value="Genomic_DNA"/>
</dbReference>
<organism evidence="1 2">
    <name type="scientific">Mycolicibacterium moriokaense</name>
    <dbReference type="NCBI Taxonomy" id="39691"/>
    <lineage>
        <taxon>Bacteria</taxon>
        <taxon>Bacillati</taxon>
        <taxon>Actinomycetota</taxon>
        <taxon>Actinomycetes</taxon>
        <taxon>Mycobacteriales</taxon>
        <taxon>Mycobacteriaceae</taxon>
        <taxon>Mycolicibacterium</taxon>
    </lineage>
</organism>
<dbReference type="RefSeq" id="WP_110315519.1">
    <property type="nucleotide sequence ID" value="NZ_QJJU01000004.1"/>
</dbReference>
<protein>
    <submittedName>
        <fullName evidence="1">Uncharacterized protein</fullName>
    </submittedName>
</protein>
<dbReference type="Proteomes" id="UP000247781">
    <property type="component" value="Unassembled WGS sequence"/>
</dbReference>
<dbReference type="AlphaFoldDB" id="A0A318HP03"/>
<reference evidence="2" key="1">
    <citation type="submission" date="2018-05" db="EMBL/GenBank/DDBJ databases">
        <authorList>
            <person name="Deangelis K."/>
            <person name="Huntemann M."/>
            <person name="Clum A."/>
            <person name="Pillay M."/>
            <person name="Palaniappan K."/>
            <person name="Varghese N."/>
            <person name="Mikhailova N."/>
            <person name="Stamatis D."/>
            <person name="Reddy T."/>
            <person name="Daum C."/>
            <person name="Shapiro N."/>
            <person name="Ivanova N."/>
            <person name="Kyrpides N."/>
            <person name="Woyke T."/>
        </authorList>
    </citation>
    <scope>NUCLEOTIDE SEQUENCE [LARGE SCALE GENOMIC DNA]</scope>
    <source>
        <strain evidence="2">GAS496</strain>
    </source>
</reference>
<keyword evidence="2" id="KW-1185">Reference proteome</keyword>
<reference evidence="1 2" key="2">
    <citation type="submission" date="2018-06" db="EMBL/GenBank/DDBJ databases">
        <title>Sequencing of bacterial isolates from soil warming experiment in Harvard Forest, Massachusetts, USA.</title>
        <authorList>
            <person name="Deangelis K.PhD."/>
        </authorList>
    </citation>
    <scope>NUCLEOTIDE SEQUENCE [LARGE SCALE GENOMIC DNA]</scope>
    <source>
        <strain evidence="1 2">GAS496</strain>
    </source>
</reference>
<gene>
    <name evidence="1" type="ORF">C8E89_10444</name>
</gene>
<proteinExistence type="predicted"/>
<name>A0A318HP03_9MYCO</name>
<dbReference type="OrthoDB" id="509694at2"/>
<evidence type="ECO:0000313" key="2">
    <source>
        <dbReference type="Proteomes" id="UP000247781"/>
    </source>
</evidence>
<accession>A0A318HP03</accession>
<sequence length="216" mass="23846">MTSERGTEAAGAEGRLDWLRTSMVTEPSGAADAAWAWIADLSERSNTDADSADAELNELFRLGTPPTDLDGPTEGILVMTTTNPALDMAVRAVTALWMPWQGKRFDSDAGTGDNRLTRSTGLVSKLLWPLYSMRDAEAGKLAFDFKTYVEAGKDDPDRQVMVIDYADVESNPRLLIRSIRDELVELVRGVYLGKILFNSGDDKYSKIGYFALRTPR</sequence>
<comment type="caution">
    <text evidence="1">The sequence shown here is derived from an EMBL/GenBank/DDBJ whole genome shotgun (WGS) entry which is preliminary data.</text>
</comment>
<evidence type="ECO:0000313" key="1">
    <source>
        <dbReference type="EMBL" id="PXX10249.1"/>
    </source>
</evidence>